<dbReference type="EMBL" id="SNRX01000010">
    <property type="protein sequence ID" value="KAA6302164.1"/>
    <property type="molecule type" value="Genomic_DNA"/>
</dbReference>
<comment type="function">
    <text evidence="11 15">F(1)F(0) ATP synthase produces ATP from ADP in the presence of a proton or sodium gradient. F-type ATPases consist of two structural domains, F(1) containing the extramembraneous catalytic core and F(0) containing the membrane proton channel, linked together by a central stalk and a peripheral stalk. During catalysis, ATP synthesis in the catalytic domain of F(1) is coupled via a rotary mechanism of the central stalk subunits to proton translocation.</text>
</comment>
<keyword evidence="10 15" id="KW-0066">ATP synthesis</keyword>
<keyword evidence="17" id="KW-0175">Coiled coil</keyword>
<dbReference type="GO" id="GO:0012505">
    <property type="term" value="C:endomembrane system"/>
    <property type="evidence" value="ECO:0007669"/>
    <property type="project" value="UniProtKB-SubCell"/>
</dbReference>
<evidence type="ECO:0000256" key="10">
    <source>
        <dbReference type="ARBA" id="ARBA00023310"/>
    </source>
</evidence>
<keyword evidence="5 15" id="KW-0812">Transmembrane</keyword>
<dbReference type="NCBIfam" id="TIGR01144">
    <property type="entry name" value="ATP_synt_b"/>
    <property type="match status" value="1"/>
</dbReference>
<evidence type="ECO:0000313" key="19">
    <source>
        <dbReference type="Proteomes" id="UP000324575"/>
    </source>
</evidence>
<evidence type="ECO:0000256" key="17">
    <source>
        <dbReference type="SAM" id="Coils"/>
    </source>
</evidence>
<evidence type="ECO:0000256" key="4">
    <source>
        <dbReference type="ARBA" id="ARBA00022547"/>
    </source>
</evidence>
<comment type="subunit">
    <text evidence="13">F-type ATPases have 2 components, F(1) - the catalytic core - and F(0) - the membrane proton channel. F(1) has five subunits: alpha(3), beta(3), gamma(1), delta(1), epsilon(1). F(0) has four main subunits: a(1), b(2) and c(10-14). The alpha and beta chains form an alternating ring which encloses part of the gamma chain. F(1) is attached to F(0) by a central stalk formed by the gamma and epsilon chains, while a peripheral stalk is formed by the delta and b chains.</text>
</comment>
<evidence type="ECO:0000256" key="16">
    <source>
        <dbReference type="RuleBase" id="RU003848"/>
    </source>
</evidence>
<feature type="transmembrane region" description="Helical" evidence="15">
    <location>
        <begin position="12"/>
        <end position="34"/>
    </location>
</feature>
<comment type="caution">
    <text evidence="18">The sequence shown here is derived from an EMBL/GenBank/DDBJ whole genome shotgun (WGS) entry which is preliminary data.</text>
</comment>
<sequence length="164" mass="18834">MSLLTPDIGLLFWMLLSFGIVFFVLAKFGFPIIVKMVDERKNYIDQSLEAAKQANTQLLGIKEESEKILTEARNEQIRILKEANEMRQKVVGEAKEQAQMEAAKVMEDAKRNIEREKMLAMRDAHSQIAMLSITIAEKILRKNLENKSAQLELVEQLIDEVQKN</sequence>
<dbReference type="GO" id="GO:0046961">
    <property type="term" value="F:proton-transporting ATPase activity, rotational mechanism"/>
    <property type="evidence" value="ECO:0007669"/>
    <property type="project" value="TreeGrafter"/>
</dbReference>
<proteinExistence type="inferred from homology"/>
<keyword evidence="9 15" id="KW-0472">Membrane</keyword>
<evidence type="ECO:0000256" key="11">
    <source>
        <dbReference type="ARBA" id="ARBA00025198"/>
    </source>
</evidence>
<dbReference type="SUPFAM" id="SSF81573">
    <property type="entry name" value="F1F0 ATP synthase subunit B, membrane domain"/>
    <property type="match status" value="1"/>
</dbReference>
<reference evidence="18 19" key="1">
    <citation type="submission" date="2019-03" db="EMBL/GenBank/DDBJ databases">
        <title>Single cell metagenomics reveals metabolic interactions within the superorganism composed of flagellate Streblomastix strix and complex community of Bacteroidetes bacteria on its surface.</title>
        <authorList>
            <person name="Treitli S.C."/>
            <person name="Kolisko M."/>
            <person name="Husnik F."/>
            <person name="Keeling P."/>
            <person name="Hampl V."/>
        </authorList>
    </citation>
    <scope>NUCLEOTIDE SEQUENCE [LARGE SCALE GENOMIC DNA]</scope>
    <source>
        <strain evidence="18">St1</strain>
    </source>
</reference>
<keyword evidence="7 15" id="KW-1133">Transmembrane helix</keyword>
<evidence type="ECO:0000256" key="14">
    <source>
        <dbReference type="ARBA" id="ARBA00037847"/>
    </source>
</evidence>
<comment type="subcellular location">
    <subcellularLocation>
        <location evidence="15">Cell membrane</location>
        <topology evidence="15">Single-pass membrane protein</topology>
    </subcellularLocation>
    <subcellularLocation>
        <location evidence="14">Endomembrane system</location>
        <topology evidence="14">Single-pass membrane protein</topology>
    </subcellularLocation>
</comment>
<evidence type="ECO:0000313" key="18">
    <source>
        <dbReference type="EMBL" id="KAA6302164.1"/>
    </source>
</evidence>
<dbReference type="GO" id="GO:0005886">
    <property type="term" value="C:plasma membrane"/>
    <property type="evidence" value="ECO:0007669"/>
    <property type="project" value="UniProtKB-SubCell"/>
</dbReference>
<evidence type="ECO:0000256" key="8">
    <source>
        <dbReference type="ARBA" id="ARBA00023065"/>
    </source>
</evidence>
<evidence type="ECO:0000256" key="2">
    <source>
        <dbReference type="ARBA" id="ARBA00022448"/>
    </source>
</evidence>
<evidence type="ECO:0000256" key="13">
    <source>
        <dbReference type="ARBA" id="ARBA00026054"/>
    </source>
</evidence>
<evidence type="ECO:0000256" key="3">
    <source>
        <dbReference type="ARBA" id="ARBA00022475"/>
    </source>
</evidence>
<accession>A0A5M8P184</accession>
<evidence type="ECO:0000256" key="7">
    <source>
        <dbReference type="ARBA" id="ARBA00022989"/>
    </source>
</evidence>
<comment type="similarity">
    <text evidence="1 15 16">Belongs to the ATPase B chain family.</text>
</comment>
<keyword evidence="8 15" id="KW-0406">Ion transport</keyword>
<dbReference type="InterPro" id="IPR050059">
    <property type="entry name" value="ATP_synthase_B_chain"/>
</dbReference>
<dbReference type="Pfam" id="PF00430">
    <property type="entry name" value="ATP-synt_B"/>
    <property type="match status" value="1"/>
</dbReference>
<dbReference type="GO" id="GO:0046933">
    <property type="term" value="F:proton-transporting ATP synthase activity, rotational mechanism"/>
    <property type="evidence" value="ECO:0007669"/>
    <property type="project" value="UniProtKB-UniRule"/>
</dbReference>
<evidence type="ECO:0000256" key="1">
    <source>
        <dbReference type="ARBA" id="ARBA00005513"/>
    </source>
</evidence>
<dbReference type="InterPro" id="IPR002146">
    <property type="entry name" value="ATP_synth_b/b'su_bac/chlpt"/>
</dbReference>
<evidence type="ECO:0000256" key="5">
    <source>
        <dbReference type="ARBA" id="ARBA00022692"/>
    </source>
</evidence>
<dbReference type="InterPro" id="IPR005864">
    <property type="entry name" value="ATP_synth_F0_bsu_bac"/>
</dbReference>
<dbReference type="GO" id="GO:0045259">
    <property type="term" value="C:proton-transporting ATP synthase complex"/>
    <property type="evidence" value="ECO:0007669"/>
    <property type="project" value="UniProtKB-KW"/>
</dbReference>
<keyword evidence="2 15" id="KW-0813">Transport</keyword>
<gene>
    <name evidence="15" type="primary">atpF</name>
    <name evidence="18" type="ORF">EZS26_001765</name>
</gene>
<dbReference type="HAMAP" id="MF_01398">
    <property type="entry name" value="ATP_synth_b_bprime"/>
    <property type="match status" value="1"/>
</dbReference>
<feature type="coiled-coil region" evidence="17">
    <location>
        <begin position="137"/>
        <end position="164"/>
    </location>
</feature>
<keyword evidence="3 15" id="KW-1003">Cell membrane</keyword>
<dbReference type="PANTHER" id="PTHR33445">
    <property type="entry name" value="ATP SYNTHASE SUBUNIT B', CHLOROPLASTIC"/>
    <property type="match status" value="1"/>
</dbReference>
<dbReference type="Proteomes" id="UP000324575">
    <property type="component" value="Unassembled WGS sequence"/>
</dbReference>
<organism evidence="18 19">
    <name type="scientific">Candidatus Ordinivivax streblomastigis</name>
    <dbReference type="NCBI Taxonomy" id="2540710"/>
    <lineage>
        <taxon>Bacteria</taxon>
        <taxon>Pseudomonadati</taxon>
        <taxon>Bacteroidota</taxon>
        <taxon>Bacteroidia</taxon>
        <taxon>Bacteroidales</taxon>
        <taxon>Candidatus Ordinivivax</taxon>
    </lineage>
</organism>
<comment type="subunit">
    <text evidence="15">F-type ATPases have 2 components, F(1) - the catalytic core - and F(0) - the membrane proton channel. F(1) has five subunits: alpha(3), beta(3), gamma(1), delta(1), epsilon(1). F(0) has three main subunits: a(1), b(2) and c(10-14). The alpha and beta chains form an alternating ring which encloses part of the gamma chain. F(1) is attached to F(0) by a central stalk formed by the gamma and epsilon chains, while a peripheral stalk is formed by the delta and b chains.</text>
</comment>
<keyword evidence="6 15" id="KW-0375">Hydrogen ion transport</keyword>
<evidence type="ECO:0000256" key="6">
    <source>
        <dbReference type="ARBA" id="ARBA00022781"/>
    </source>
</evidence>
<dbReference type="InterPro" id="IPR028987">
    <property type="entry name" value="ATP_synth_B-like_membr_sf"/>
</dbReference>
<dbReference type="AlphaFoldDB" id="A0A5M8P184"/>
<dbReference type="Gene3D" id="1.20.5.620">
    <property type="entry name" value="F1F0 ATP synthase subunit B, membrane domain"/>
    <property type="match status" value="1"/>
</dbReference>
<dbReference type="CDD" id="cd06503">
    <property type="entry name" value="ATP-synt_Fo_b"/>
    <property type="match status" value="1"/>
</dbReference>
<dbReference type="PANTHER" id="PTHR33445:SF1">
    <property type="entry name" value="ATP SYNTHASE SUBUNIT B"/>
    <property type="match status" value="1"/>
</dbReference>
<keyword evidence="4 15" id="KW-0138">CF(0)</keyword>
<evidence type="ECO:0000256" key="9">
    <source>
        <dbReference type="ARBA" id="ARBA00023136"/>
    </source>
</evidence>
<evidence type="ECO:0000256" key="12">
    <source>
        <dbReference type="ARBA" id="ARBA00025614"/>
    </source>
</evidence>
<evidence type="ECO:0000256" key="15">
    <source>
        <dbReference type="HAMAP-Rule" id="MF_01398"/>
    </source>
</evidence>
<name>A0A5M8P184_9BACT</name>
<protein>
    <recommendedName>
        <fullName evidence="15">ATP synthase subunit b</fullName>
    </recommendedName>
    <alternativeName>
        <fullName evidence="15">ATP synthase F(0) sector subunit b</fullName>
    </alternativeName>
    <alternativeName>
        <fullName evidence="15">ATPase subunit I</fullName>
    </alternativeName>
    <alternativeName>
        <fullName evidence="15">F-type ATPase subunit b</fullName>
        <shortName evidence="15">F-ATPase subunit b</shortName>
    </alternativeName>
</protein>
<comment type="function">
    <text evidence="12">Component of the F(0) channel, it forms part of the peripheral stalk, linking F(1) to F(0). The b'-subunit is a diverged and duplicated form of b found in plants and photosynthetic bacteria.</text>
</comment>